<dbReference type="SUPFAM" id="SSF52172">
    <property type="entry name" value="CheY-like"/>
    <property type="match status" value="1"/>
</dbReference>
<dbReference type="SUPFAM" id="SSF55785">
    <property type="entry name" value="PYP-like sensor domain (PAS domain)"/>
    <property type="match status" value="1"/>
</dbReference>
<dbReference type="SUPFAM" id="SSF47384">
    <property type="entry name" value="Homodimeric domain of signal transducing histidine kinase"/>
    <property type="match status" value="1"/>
</dbReference>
<organism evidence="7">
    <name type="scientific">hydrothermal vent metagenome</name>
    <dbReference type="NCBI Taxonomy" id="652676"/>
    <lineage>
        <taxon>unclassified sequences</taxon>
        <taxon>metagenomes</taxon>
        <taxon>ecological metagenomes</taxon>
    </lineage>
</organism>
<dbReference type="InterPro" id="IPR036890">
    <property type="entry name" value="HATPase_C_sf"/>
</dbReference>
<name>A0A3B1CG68_9ZZZZ</name>
<evidence type="ECO:0008006" key="8">
    <source>
        <dbReference type="Google" id="ProtNLM"/>
    </source>
</evidence>
<dbReference type="Pfam" id="PF00989">
    <property type="entry name" value="PAS"/>
    <property type="match status" value="1"/>
</dbReference>
<dbReference type="InterPro" id="IPR035965">
    <property type="entry name" value="PAS-like_dom_sf"/>
</dbReference>
<dbReference type="Gene3D" id="3.40.50.2300">
    <property type="match status" value="1"/>
</dbReference>
<feature type="domain" description="PAC" evidence="6">
    <location>
        <begin position="117"/>
        <end position="167"/>
    </location>
</feature>
<dbReference type="PROSITE" id="PS50113">
    <property type="entry name" value="PAC"/>
    <property type="match status" value="1"/>
</dbReference>
<dbReference type="SUPFAM" id="SSF55874">
    <property type="entry name" value="ATPase domain of HSP90 chaperone/DNA topoisomerase II/histidine kinase"/>
    <property type="match status" value="1"/>
</dbReference>
<dbReference type="PROSITE" id="PS50110">
    <property type="entry name" value="RESPONSE_REGULATORY"/>
    <property type="match status" value="1"/>
</dbReference>
<dbReference type="InterPro" id="IPR003594">
    <property type="entry name" value="HATPase_dom"/>
</dbReference>
<feature type="domain" description="Histidine kinase" evidence="3">
    <location>
        <begin position="291"/>
        <end position="508"/>
    </location>
</feature>
<sequence length="627" mass="69005">MTGENKNENRSDKELIELRDRVFALEKENKDLVNSLEKLRKAGEIPSQLVNLSFDSFFVHVNNEIKFINETGVKLFGASVSEQIVGKDLIEFLHPDFRKSVINKQKKLYEGGEKGSSLGETRLLRVDGEPVDVEAAGVICDYQGEKAVLVVLRDISKRKRAEDKVKLMALFGELNPAPVLRCGLDGVVQIANPASREIFKTGIVGEPLTSVLPGIDEKEIIECIRNSAIVSFSTFIGQRAFQFTIKGSKEAGVAQIYGSDITNRKLMEDELRHAKEQAEEATKLKDQFVSLVAHDLRSPFSSIIGLLRMLDSGAGHSLSDSQKNIVERVLKSGENLITMIDQLLDISRLKTGKITLDSRFLDGQAIASMVIDEVKSLAEKKSIKIINDVPDKIRLYADFDLFSEVLRNLLSNAIKFCGEGDIVTLFTPSQSKATISVKDTGVGVSEPILSDIFKHEIKTSTRGTLGETGTGLGLPFSHDIIKAHCGSLTVESVEGGGAVFHASVPEVCPRVLIASDELNDRLLMKQYLGGLNVDIVEAQSGEEAVACLEKDLPHLIISEMVMPGMGGLKLLEQVKTNLRTKSIPVIMVASGSDIQNREKAFQLKADDFMVKPLQREDFIPRVRRFVG</sequence>
<evidence type="ECO:0000259" key="3">
    <source>
        <dbReference type="PROSITE" id="PS50109"/>
    </source>
</evidence>
<evidence type="ECO:0000259" key="5">
    <source>
        <dbReference type="PROSITE" id="PS50112"/>
    </source>
</evidence>
<reference evidence="7" key="1">
    <citation type="submission" date="2018-06" db="EMBL/GenBank/DDBJ databases">
        <authorList>
            <person name="Zhirakovskaya E."/>
        </authorList>
    </citation>
    <scope>NUCLEOTIDE SEQUENCE</scope>
</reference>
<dbReference type="PANTHER" id="PTHR43547">
    <property type="entry name" value="TWO-COMPONENT HISTIDINE KINASE"/>
    <property type="match status" value="1"/>
</dbReference>
<dbReference type="SMART" id="SM00388">
    <property type="entry name" value="HisKA"/>
    <property type="match status" value="1"/>
</dbReference>
<evidence type="ECO:0000259" key="4">
    <source>
        <dbReference type="PROSITE" id="PS50110"/>
    </source>
</evidence>
<protein>
    <recommendedName>
        <fullName evidence="8">Histidine kinase</fullName>
    </recommendedName>
</protein>
<keyword evidence="1" id="KW-0597">Phosphoprotein</keyword>
<dbReference type="Pfam" id="PF02518">
    <property type="entry name" value="HATPase_c"/>
    <property type="match status" value="1"/>
</dbReference>
<dbReference type="PANTHER" id="PTHR43547:SF2">
    <property type="entry name" value="HYBRID SIGNAL TRANSDUCTION HISTIDINE KINASE C"/>
    <property type="match status" value="1"/>
</dbReference>
<dbReference type="InterPro" id="IPR005467">
    <property type="entry name" value="His_kinase_dom"/>
</dbReference>
<dbReference type="NCBIfam" id="TIGR00229">
    <property type="entry name" value="sensory_box"/>
    <property type="match status" value="1"/>
</dbReference>
<dbReference type="InterPro" id="IPR000700">
    <property type="entry name" value="PAS-assoc_C"/>
</dbReference>
<dbReference type="PROSITE" id="PS50112">
    <property type="entry name" value="PAS"/>
    <property type="match status" value="1"/>
</dbReference>
<dbReference type="EMBL" id="UOGA01000304">
    <property type="protein sequence ID" value="VAX25571.1"/>
    <property type="molecule type" value="Genomic_DNA"/>
</dbReference>
<keyword evidence="2" id="KW-0175">Coiled coil</keyword>
<dbReference type="AlphaFoldDB" id="A0A3B1CG68"/>
<dbReference type="Gene3D" id="3.30.450.20">
    <property type="entry name" value="PAS domain"/>
    <property type="match status" value="1"/>
</dbReference>
<dbReference type="GO" id="GO:0000155">
    <property type="term" value="F:phosphorelay sensor kinase activity"/>
    <property type="evidence" value="ECO:0007669"/>
    <property type="project" value="InterPro"/>
</dbReference>
<accession>A0A3B1CG68</accession>
<dbReference type="SMART" id="SM00091">
    <property type="entry name" value="PAS"/>
    <property type="match status" value="2"/>
</dbReference>
<dbReference type="GO" id="GO:0006355">
    <property type="term" value="P:regulation of DNA-templated transcription"/>
    <property type="evidence" value="ECO:0007669"/>
    <property type="project" value="InterPro"/>
</dbReference>
<feature type="domain" description="PAS" evidence="5">
    <location>
        <begin position="57"/>
        <end position="112"/>
    </location>
</feature>
<dbReference type="Pfam" id="PF00512">
    <property type="entry name" value="HisKA"/>
    <property type="match status" value="1"/>
</dbReference>
<dbReference type="InterPro" id="IPR036097">
    <property type="entry name" value="HisK_dim/P_sf"/>
</dbReference>
<dbReference type="Gene3D" id="1.10.287.130">
    <property type="match status" value="1"/>
</dbReference>
<proteinExistence type="predicted"/>
<dbReference type="InterPro" id="IPR000014">
    <property type="entry name" value="PAS"/>
</dbReference>
<dbReference type="Gene3D" id="3.30.565.10">
    <property type="entry name" value="Histidine kinase-like ATPase, C-terminal domain"/>
    <property type="match status" value="1"/>
</dbReference>
<feature type="domain" description="Response regulatory" evidence="4">
    <location>
        <begin position="510"/>
        <end position="626"/>
    </location>
</feature>
<dbReference type="PRINTS" id="PR00344">
    <property type="entry name" value="BCTRLSENSOR"/>
</dbReference>
<dbReference type="InterPro" id="IPR001789">
    <property type="entry name" value="Sig_transdc_resp-reg_receiver"/>
</dbReference>
<dbReference type="InterPro" id="IPR004358">
    <property type="entry name" value="Sig_transdc_His_kin-like_C"/>
</dbReference>
<dbReference type="CDD" id="cd00082">
    <property type="entry name" value="HisKA"/>
    <property type="match status" value="1"/>
</dbReference>
<evidence type="ECO:0000313" key="7">
    <source>
        <dbReference type="EMBL" id="VAX25571.1"/>
    </source>
</evidence>
<dbReference type="CDD" id="cd00130">
    <property type="entry name" value="PAS"/>
    <property type="match status" value="1"/>
</dbReference>
<dbReference type="PROSITE" id="PS50109">
    <property type="entry name" value="HIS_KIN"/>
    <property type="match status" value="1"/>
</dbReference>
<evidence type="ECO:0000259" key="6">
    <source>
        <dbReference type="PROSITE" id="PS50113"/>
    </source>
</evidence>
<dbReference type="SMART" id="SM00448">
    <property type="entry name" value="REC"/>
    <property type="match status" value="1"/>
</dbReference>
<feature type="coiled-coil region" evidence="2">
    <location>
        <begin position="15"/>
        <end position="42"/>
    </location>
</feature>
<dbReference type="SMART" id="SM00387">
    <property type="entry name" value="HATPase_c"/>
    <property type="match status" value="1"/>
</dbReference>
<gene>
    <name evidence="7" type="ORF">MNBD_NITROSPINAE04-2203</name>
</gene>
<dbReference type="InterPro" id="IPR011006">
    <property type="entry name" value="CheY-like_superfamily"/>
</dbReference>
<evidence type="ECO:0000256" key="2">
    <source>
        <dbReference type="SAM" id="Coils"/>
    </source>
</evidence>
<dbReference type="InterPro" id="IPR003661">
    <property type="entry name" value="HisK_dim/P_dom"/>
</dbReference>
<dbReference type="Pfam" id="PF00072">
    <property type="entry name" value="Response_reg"/>
    <property type="match status" value="1"/>
</dbReference>
<evidence type="ECO:0000256" key="1">
    <source>
        <dbReference type="ARBA" id="ARBA00022553"/>
    </source>
</evidence>
<dbReference type="InterPro" id="IPR013767">
    <property type="entry name" value="PAS_fold"/>
</dbReference>